<evidence type="ECO:0000313" key="4">
    <source>
        <dbReference type="Proteomes" id="UP001054945"/>
    </source>
</evidence>
<dbReference type="GO" id="GO:0005849">
    <property type="term" value="C:mRNA cleavage factor complex"/>
    <property type="evidence" value="ECO:0007669"/>
    <property type="project" value="InterPro"/>
</dbReference>
<comment type="caution">
    <text evidence="3">The sequence shown here is derived from an EMBL/GenBank/DDBJ whole genome shotgun (WGS) entry which is preliminary data.</text>
</comment>
<feature type="compositionally biased region" description="Basic and acidic residues" evidence="1">
    <location>
        <begin position="516"/>
        <end position="632"/>
    </location>
</feature>
<evidence type="ECO:0000259" key="2">
    <source>
        <dbReference type="Pfam" id="PF11526"/>
    </source>
</evidence>
<evidence type="ECO:0000313" key="3">
    <source>
        <dbReference type="EMBL" id="GIY19387.1"/>
    </source>
</evidence>
<reference evidence="3 4" key="1">
    <citation type="submission" date="2021-06" db="EMBL/GenBank/DDBJ databases">
        <title>Caerostris extrusa draft genome.</title>
        <authorList>
            <person name="Kono N."/>
            <person name="Arakawa K."/>
        </authorList>
    </citation>
    <scope>NUCLEOTIDE SEQUENCE [LARGE SCALE GENOMIC DNA]</scope>
</reference>
<dbReference type="PANTHER" id="PTHR15921:SF3">
    <property type="entry name" value="PRE-MRNA CLEAVAGE COMPLEX 2 PROTEIN PCF11"/>
    <property type="match status" value="1"/>
</dbReference>
<dbReference type="Pfam" id="PF11526">
    <property type="entry name" value="Pfc11_Clp1_ID"/>
    <property type="match status" value="1"/>
</dbReference>
<dbReference type="GO" id="GO:0003729">
    <property type="term" value="F:mRNA binding"/>
    <property type="evidence" value="ECO:0007669"/>
    <property type="project" value="InterPro"/>
</dbReference>
<dbReference type="EMBL" id="BPLR01007746">
    <property type="protein sequence ID" value="GIY19387.1"/>
    <property type="molecule type" value="Genomic_DNA"/>
</dbReference>
<keyword evidence="4" id="KW-1185">Reference proteome</keyword>
<feature type="compositionally biased region" description="Polar residues" evidence="1">
    <location>
        <begin position="22"/>
        <end position="36"/>
    </location>
</feature>
<organism evidence="3 4">
    <name type="scientific">Caerostris extrusa</name>
    <name type="common">Bark spider</name>
    <name type="synonym">Caerostris bankana</name>
    <dbReference type="NCBI Taxonomy" id="172846"/>
    <lineage>
        <taxon>Eukaryota</taxon>
        <taxon>Metazoa</taxon>
        <taxon>Ecdysozoa</taxon>
        <taxon>Arthropoda</taxon>
        <taxon>Chelicerata</taxon>
        <taxon>Arachnida</taxon>
        <taxon>Araneae</taxon>
        <taxon>Araneomorphae</taxon>
        <taxon>Entelegynae</taxon>
        <taxon>Araneoidea</taxon>
        <taxon>Araneidae</taxon>
        <taxon>Caerostris</taxon>
    </lineage>
</organism>
<feature type="domain" description="Pcf11 Clp1-ID" evidence="2">
    <location>
        <begin position="286"/>
        <end position="321"/>
    </location>
</feature>
<protein>
    <submittedName>
        <fullName evidence="3">Pre-mRNA cleavage complex 2 protein Pcf11</fullName>
    </submittedName>
</protein>
<gene>
    <name evidence="3" type="primary">PCF11</name>
    <name evidence="3" type="ORF">CEXT_400571</name>
</gene>
<dbReference type="PANTHER" id="PTHR15921">
    <property type="entry name" value="PRE-MRNA CLEAVAGE COMPLEX II"/>
    <property type="match status" value="1"/>
</dbReference>
<dbReference type="GO" id="GO:0006369">
    <property type="term" value="P:termination of RNA polymerase II transcription"/>
    <property type="evidence" value="ECO:0007669"/>
    <property type="project" value="InterPro"/>
</dbReference>
<feature type="region of interest" description="Disordered" evidence="1">
    <location>
        <begin position="497"/>
        <end position="682"/>
    </location>
</feature>
<dbReference type="GO" id="GO:0031124">
    <property type="term" value="P:mRNA 3'-end processing"/>
    <property type="evidence" value="ECO:0007669"/>
    <property type="project" value="InterPro"/>
</dbReference>
<feature type="compositionally biased region" description="Basic and acidic residues" evidence="1">
    <location>
        <begin position="411"/>
        <end position="420"/>
    </location>
</feature>
<feature type="region of interest" description="Disordered" evidence="1">
    <location>
        <begin position="22"/>
        <end position="50"/>
    </location>
</feature>
<name>A0AAV4RDH0_CAEEX</name>
<feature type="region of interest" description="Disordered" evidence="1">
    <location>
        <begin position="396"/>
        <end position="423"/>
    </location>
</feature>
<proteinExistence type="predicted"/>
<dbReference type="GO" id="GO:0005737">
    <property type="term" value="C:cytoplasm"/>
    <property type="evidence" value="ECO:0007669"/>
    <property type="project" value="TreeGrafter"/>
</dbReference>
<dbReference type="GO" id="GO:0000993">
    <property type="term" value="F:RNA polymerase II complex binding"/>
    <property type="evidence" value="ECO:0007669"/>
    <property type="project" value="InterPro"/>
</dbReference>
<sequence length="695" mass="78791">MTYRGLPRNAYNEGLVSGASAQWNNGGSKGNHSNDSAIDRNNDMHNIPWTQSSYRDVDGLAPDQHLPISRQTAIVPSAASWDLKPRPSLPPPPAIPPALSNLSLPPNLPSLSSLSATNMNQLSNTNMPPSSWNPLPPPPMFTGTVPDVLKPAPLPSTIISNTGVPPETMTATSSITVPTMPLNVATIYEKLLALGMIKPEKKTDVPAPEIVPENIENNENNPIEKKDVKSEEPEPEILLTAKSLRDFRSSIVAALYEGSQCATCGLRFKEMQSEQYSRHLDWHFRMNRREKDGAKKAYSRRWFYEVKDWIQFNEIEEVEENYFELQADGNNAKNEEKEEIQSVPSSKCGTEEKCSVCSETFQLFWVEEEEEWHLKHAVRHDGKAYHPMCYEDFEKSNRKSEKEAEESLSDSAKEEEKAQSIEEASAIKIVEEKLSGDEKKSLIKQSDEEVTFESDKDIKMEISPEEDSCKMETDKEPFVVDKAVAMETESIADEAMEVDPVNIETSIVTPEESEKEESITVSKKEDSKIDPEKEECKEASEKTARKNETSEKEKNEISEKEEKEIHEKEEKEVPEKKEKEVPEKEEKEVSEKEEKEISEKKENEISEKKENEISEKKENEISEKKENEIPEKEENEIPTMEDNVERILPKKNISTNSDSESENLDEFRPPTPDPRFQVLPPVSKGTELSALCTIM</sequence>
<dbReference type="Proteomes" id="UP001054945">
    <property type="component" value="Unassembled WGS sequence"/>
</dbReference>
<dbReference type="AlphaFoldDB" id="A0AAV4RDH0"/>
<evidence type="ECO:0000256" key="1">
    <source>
        <dbReference type="SAM" id="MobiDB-lite"/>
    </source>
</evidence>
<dbReference type="InterPro" id="IPR021605">
    <property type="entry name" value="Pcf11_Clp1-ID"/>
</dbReference>
<accession>A0AAV4RDH0</accession>
<dbReference type="InterPro" id="IPR045154">
    <property type="entry name" value="PCF11-like"/>
</dbReference>